<reference evidence="3" key="1">
    <citation type="submission" date="2015-07" db="EMBL/GenBank/DDBJ databases">
        <title>Complete Genome of Thermincola ferriacetica strain Z-0001T.</title>
        <authorList>
            <person name="Lusk B."/>
            <person name="Badalamenti J.P."/>
            <person name="Parameswaran P."/>
            <person name="Bond D.R."/>
            <person name="Torres C.I."/>
        </authorList>
    </citation>
    <scope>NUCLEOTIDE SEQUENCE [LARGE SCALE GENOMIC DNA]</scope>
    <source>
        <strain evidence="3">Z-0001</strain>
    </source>
</reference>
<dbReference type="AlphaFoldDB" id="A0A0L6VY89"/>
<feature type="chain" id="PRO_5005568418" evidence="1">
    <location>
        <begin position="26"/>
        <end position="230"/>
    </location>
</feature>
<dbReference type="Proteomes" id="UP000037175">
    <property type="component" value="Unassembled WGS sequence"/>
</dbReference>
<accession>A0A0L6VY89</accession>
<proteinExistence type="predicted"/>
<keyword evidence="3" id="KW-1185">Reference proteome</keyword>
<gene>
    <name evidence="2" type="ORF">Tfer_3289</name>
</gene>
<protein>
    <submittedName>
        <fullName evidence="2">Uncharacterized protein</fullName>
    </submittedName>
</protein>
<organism evidence="2 3">
    <name type="scientific">Thermincola ferriacetica</name>
    <dbReference type="NCBI Taxonomy" id="281456"/>
    <lineage>
        <taxon>Bacteria</taxon>
        <taxon>Bacillati</taxon>
        <taxon>Bacillota</taxon>
        <taxon>Clostridia</taxon>
        <taxon>Eubacteriales</taxon>
        <taxon>Thermincolaceae</taxon>
        <taxon>Thermincola</taxon>
    </lineage>
</organism>
<sequence length="230" mass="25366" precursor="true">MKTKLMTVMSIFVLSIFCFNSFGFAAVSSFRDNGISRDIINKANKGDMVAQKAIDEYAQGILEMAKNGDPAAIQKLQNLDCFNEDKVNAKLPNLKLKRGEKVKYYFDDGSAVSYEYGPAKKSKEEVTSAAIYYADKSWWFGPCYASLRTYIDNTGSTRYVAHIEDVWGDVSSVGCTMSDPVAKILVNDANPAYVSDSSVVTLPFNAGSKSVWVKYKVDTLGIMTEVDAIP</sequence>
<feature type="signal peptide" evidence="1">
    <location>
        <begin position="1"/>
        <end position="25"/>
    </location>
</feature>
<evidence type="ECO:0000313" key="3">
    <source>
        <dbReference type="Proteomes" id="UP000037175"/>
    </source>
</evidence>
<keyword evidence="1" id="KW-0732">Signal</keyword>
<name>A0A0L6VY89_9FIRM</name>
<evidence type="ECO:0000256" key="1">
    <source>
        <dbReference type="SAM" id="SignalP"/>
    </source>
</evidence>
<comment type="caution">
    <text evidence="2">The sequence shown here is derived from an EMBL/GenBank/DDBJ whole genome shotgun (WGS) entry which is preliminary data.</text>
</comment>
<dbReference type="EMBL" id="LGTE01000051">
    <property type="protein sequence ID" value="KNZ68176.1"/>
    <property type="molecule type" value="Genomic_DNA"/>
</dbReference>
<dbReference type="RefSeq" id="WP_052219188.1">
    <property type="nucleotide sequence ID" value="NZ_LGTE01000051.1"/>
</dbReference>
<evidence type="ECO:0000313" key="2">
    <source>
        <dbReference type="EMBL" id="KNZ68176.1"/>
    </source>
</evidence>